<dbReference type="Pfam" id="PF09721">
    <property type="entry name" value="Exosortase_EpsH"/>
    <property type="match status" value="1"/>
</dbReference>
<proteinExistence type="predicted"/>
<protein>
    <submittedName>
        <fullName evidence="9">Exosortase K</fullName>
    </submittedName>
</protein>
<evidence type="ECO:0000256" key="3">
    <source>
        <dbReference type="ARBA" id="ARBA00022670"/>
    </source>
</evidence>
<keyword evidence="3" id="KW-0645">Protease</keyword>
<feature type="transmembrane region" description="Helical" evidence="8">
    <location>
        <begin position="7"/>
        <end position="26"/>
    </location>
</feature>
<dbReference type="NCBIfam" id="TIGR04287">
    <property type="entry name" value="exosort_XrtK"/>
    <property type="match status" value="1"/>
</dbReference>
<name>A0A238ZNA5_9BACT</name>
<keyword evidence="10" id="KW-1185">Reference proteome</keyword>
<evidence type="ECO:0000256" key="8">
    <source>
        <dbReference type="SAM" id="Phobius"/>
    </source>
</evidence>
<dbReference type="GO" id="GO:0006508">
    <property type="term" value="P:proteolysis"/>
    <property type="evidence" value="ECO:0007669"/>
    <property type="project" value="UniProtKB-KW"/>
</dbReference>
<keyword evidence="5" id="KW-0378">Hydrolase</keyword>
<dbReference type="NCBIfam" id="TIGR04178">
    <property type="entry name" value="exo_archaeo"/>
    <property type="match status" value="1"/>
</dbReference>
<sequence length="178" mass="19604">MQLSRQALLYYTLGITCIALKFGYAGSTTTDLLWLLRPTDALIGSILSSPSTFDPSRGFVHTDLHISVDKSCSGFNFWVLCSALLCVKCLQYWGPKRAGAGWALLALAVLGYGLTVVVNTSRILTAVALQRLLPEAAQRLTWLHQAEGVVVYLIFLFLIYTGFTLLCHYLILRNAKSA</sequence>
<feature type="transmembrane region" description="Helical" evidence="8">
    <location>
        <begin position="149"/>
        <end position="172"/>
    </location>
</feature>
<dbReference type="RefSeq" id="WP_089333586.1">
    <property type="nucleotide sequence ID" value="NZ_FZNS01000008.1"/>
</dbReference>
<keyword evidence="7 8" id="KW-0472">Membrane</keyword>
<evidence type="ECO:0000256" key="7">
    <source>
        <dbReference type="ARBA" id="ARBA00023136"/>
    </source>
</evidence>
<organism evidence="9 10">
    <name type="scientific">Hymenobacter mucosus</name>
    <dbReference type="NCBI Taxonomy" id="1411120"/>
    <lineage>
        <taxon>Bacteria</taxon>
        <taxon>Pseudomonadati</taxon>
        <taxon>Bacteroidota</taxon>
        <taxon>Cytophagia</taxon>
        <taxon>Cytophagales</taxon>
        <taxon>Hymenobacteraceae</taxon>
        <taxon>Hymenobacter</taxon>
    </lineage>
</organism>
<evidence type="ECO:0000256" key="4">
    <source>
        <dbReference type="ARBA" id="ARBA00022692"/>
    </source>
</evidence>
<keyword evidence="4 8" id="KW-0812">Transmembrane</keyword>
<evidence type="ECO:0000313" key="10">
    <source>
        <dbReference type="Proteomes" id="UP000198310"/>
    </source>
</evidence>
<comment type="subcellular location">
    <subcellularLocation>
        <location evidence="1">Cell membrane</location>
        <topology evidence="1">Multi-pass membrane protein</topology>
    </subcellularLocation>
</comment>
<accession>A0A238ZNA5</accession>
<dbReference type="AlphaFoldDB" id="A0A238ZNA5"/>
<evidence type="ECO:0000313" key="9">
    <source>
        <dbReference type="EMBL" id="SNR84143.1"/>
    </source>
</evidence>
<dbReference type="InterPro" id="IPR027551">
    <property type="entry name" value="Exosort_XrtK"/>
</dbReference>
<dbReference type="InterPro" id="IPR026392">
    <property type="entry name" value="Exo/Archaeosortase_dom"/>
</dbReference>
<dbReference type="GO" id="GO:0008233">
    <property type="term" value="F:peptidase activity"/>
    <property type="evidence" value="ECO:0007669"/>
    <property type="project" value="UniProtKB-KW"/>
</dbReference>
<gene>
    <name evidence="9" type="ORF">SAMN06269173_108139</name>
</gene>
<keyword evidence="2" id="KW-1003">Cell membrane</keyword>
<evidence type="ECO:0000256" key="1">
    <source>
        <dbReference type="ARBA" id="ARBA00004651"/>
    </source>
</evidence>
<dbReference type="Proteomes" id="UP000198310">
    <property type="component" value="Unassembled WGS sequence"/>
</dbReference>
<feature type="transmembrane region" description="Helical" evidence="8">
    <location>
        <begin position="105"/>
        <end position="129"/>
    </location>
</feature>
<dbReference type="EMBL" id="FZNS01000008">
    <property type="protein sequence ID" value="SNR84143.1"/>
    <property type="molecule type" value="Genomic_DNA"/>
</dbReference>
<evidence type="ECO:0000256" key="6">
    <source>
        <dbReference type="ARBA" id="ARBA00022989"/>
    </source>
</evidence>
<reference evidence="10" key="1">
    <citation type="submission" date="2017-06" db="EMBL/GenBank/DDBJ databases">
        <authorList>
            <person name="Varghese N."/>
            <person name="Submissions S."/>
        </authorList>
    </citation>
    <scope>NUCLEOTIDE SEQUENCE [LARGE SCALE GENOMIC DNA]</scope>
    <source>
        <strain evidence="10">DSM 28041</strain>
    </source>
</reference>
<keyword evidence="6 8" id="KW-1133">Transmembrane helix</keyword>
<evidence type="ECO:0000256" key="2">
    <source>
        <dbReference type="ARBA" id="ARBA00022475"/>
    </source>
</evidence>
<evidence type="ECO:0000256" key="5">
    <source>
        <dbReference type="ARBA" id="ARBA00022801"/>
    </source>
</evidence>
<feature type="transmembrane region" description="Helical" evidence="8">
    <location>
        <begin position="75"/>
        <end position="93"/>
    </location>
</feature>
<dbReference type="InterPro" id="IPR019127">
    <property type="entry name" value="Exosortase"/>
</dbReference>
<dbReference type="GO" id="GO:0005886">
    <property type="term" value="C:plasma membrane"/>
    <property type="evidence" value="ECO:0007669"/>
    <property type="project" value="UniProtKB-SubCell"/>
</dbReference>